<dbReference type="InterPro" id="IPR019260">
    <property type="entry name" value="DUF2262"/>
</dbReference>
<proteinExistence type="predicted"/>
<protein>
    <recommendedName>
        <fullName evidence="1">DUF2262 domain-containing protein</fullName>
    </recommendedName>
</protein>
<dbReference type="Proteomes" id="UP000004925">
    <property type="component" value="Unassembled WGS sequence"/>
</dbReference>
<evidence type="ECO:0000313" key="2">
    <source>
        <dbReference type="EMBL" id="EEO41107.1"/>
    </source>
</evidence>
<dbReference type="Pfam" id="PF10020">
    <property type="entry name" value="DUF2262"/>
    <property type="match status" value="1"/>
</dbReference>
<dbReference type="AlphaFoldDB" id="A0A0M1VWN8"/>
<feature type="domain" description="DUF2262" evidence="1">
    <location>
        <begin position="33"/>
        <end position="173"/>
    </location>
</feature>
<name>A0A0M1VWN8_FUSVC</name>
<evidence type="ECO:0000313" key="3">
    <source>
        <dbReference type="Proteomes" id="UP000004925"/>
    </source>
</evidence>
<comment type="caution">
    <text evidence="2">The sequence shown here is derived from an EMBL/GenBank/DDBJ whole genome shotgun (WGS) entry which is preliminary data.</text>
</comment>
<evidence type="ECO:0000259" key="1">
    <source>
        <dbReference type="Pfam" id="PF10020"/>
    </source>
</evidence>
<dbReference type="HOGENOM" id="CLU_125900_0_0_0"/>
<accession>A0A0M1VWN8</accession>
<dbReference type="eggNOG" id="ENOG5031V94">
    <property type="taxonomic scope" value="Bacteria"/>
</dbReference>
<reference evidence="2 3" key="1">
    <citation type="submission" date="2011-10" db="EMBL/GenBank/DDBJ databases">
        <title>The Genome Sequence of Fusobacterium sp. 4_1_13.</title>
        <authorList>
            <consortium name="The Broad Institute Genome Sequencing Platform"/>
            <person name="Earl A."/>
            <person name="Ward D."/>
            <person name="Feldgarden M."/>
            <person name="Gevers D."/>
            <person name="Strauss J."/>
            <person name="Ambrose C."/>
            <person name="Allen-Vercoe E."/>
            <person name="Young S.K."/>
            <person name="Zeng Q."/>
            <person name="Gargeya S."/>
            <person name="Fitzgerald M."/>
            <person name="Haas B."/>
            <person name="Abouelleil A."/>
            <person name="Alvarado L."/>
            <person name="Arachchi H.M."/>
            <person name="Berlin A."/>
            <person name="Brown A."/>
            <person name="Chapman S.B."/>
            <person name="Chen Z."/>
            <person name="Dunbar C."/>
            <person name="Freedman E."/>
            <person name="Gearin G."/>
            <person name="Goldberg J."/>
            <person name="Griggs A."/>
            <person name="Gujja S."/>
            <person name="Heiman D."/>
            <person name="Howarth C."/>
            <person name="Larson L."/>
            <person name="Lui A."/>
            <person name="MacDonald P.J."/>
            <person name="Montmayeur A."/>
            <person name="Murphy C."/>
            <person name="Neiman D."/>
            <person name="Pearson M."/>
            <person name="Priest M."/>
            <person name="Roberts A."/>
            <person name="Saif S."/>
            <person name="Shea T."/>
            <person name="Shenoy N."/>
            <person name="Sisk P."/>
            <person name="Stolte C."/>
            <person name="Sykes S."/>
            <person name="Wortman J."/>
            <person name="Nusbaum C."/>
            <person name="Birren B."/>
        </authorList>
    </citation>
    <scope>NUCLEOTIDE SEQUENCE [LARGE SCALE GENOMIC DNA]</scope>
    <source>
        <strain evidence="2 3">4_1_13</strain>
    </source>
</reference>
<dbReference type="RefSeq" id="WP_008800322.1">
    <property type="nucleotide sequence ID" value="NZ_KQ235738.1"/>
</dbReference>
<organism evidence="2 3">
    <name type="scientific">Fusobacterium vincentii 4_1_13</name>
    <dbReference type="NCBI Taxonomy" id="469606"/>
    <lineage>
        <taxon>Bacteria</taxon>
        <taxon>Fusobacteriati</taxon>
        <taxon>Fusobacteriota</taxon>
        <taxon>Fusobacteriia</taxon>
        <taxon>Fusobacteriales</taxon>
        <taxon>Fusobacteriaceae</taxon>
        <taxon>Fusobacterium</taxon>
    </lineage>
</organism>
<gene>
    <name evidence="2" type="ORF">FSCG_01820</name>
</gene>
<dbReference type="EMBL" id="ACDE02000022">
    <property type="protein sequence ID" value="EEO41107.1"/>
    <property type="molecule type" value="Genomic_DNA"/>
</dbReference>
<sequence length="175" mass="20575">MNLKEIKNIFENNKYFSKILIEDDFEISGLINLWNENDVDISIEFNPDYADNLEFYKTSLKLIEEKLNWINENKKLICKTFIEEEGMFYGLNDEIEKQLSKKEKAKIGNLEFSAPLTEEEFSNSLYITYINFYIEDVKNISCNFDLDCEPNYLFGHLANIEIDEDNEILMSGING</sequence>